<keyword evidence="5" id="KW-0560">Oxidoreductase</keyword>
<name>A0A6G1J3U0_9PLEO</name>
<evidence type="ECO:0000256" key="3">
    <source>
        <dbReference type="ARBA" id="ARBA00022679"/>
    </source>
</evidence>
<dbReference type="CDD" id="cd00833">
    <property type="entry name" value="PKS"/>
    <property type="match status" value="1"/>
</dbReference>
<dbReference type="Gene3D" id="3.40.366.10">
    <property type="entry name" value="Malonyl-Coenzyme A Acyl Carrier Protein, domain 2"/>
    <property type="match status" value="1"/>
</dbReference>
<dbReference type="SMART" id="SM00829">
    <property type="entry name" value="PKS_ER"/>
    <property type="match status" value="1"/>
</dbReference>
<evidence type="ECO:0000259" key="10">
    <source>
        <dbReference type="PROSITE" id="PS52004"/>
    </source>
</evidence>
<dbReference type="Pfam" id="PF02801">
    <property type="entry name" value="Ketoacyl-synt_C"/>
    <property type="match status" value="1"/>
</dbReference>
<dbReference type="InterPro" id="IPR036736">
    <property type="entry name" value="ACP-like_sf"/>
</dbReference>
<dbReference type="FunFam" id="3.40.50.720:FF:000209">
    <property type="entry name" value="Polyketide synthase Pks12"/>
    <property type="match status" value="1"/>
</dbReference>
<dbReference type="InterPro" id="IPR009081">
    <property type="entry name" value="PP-bd_ACP"/>
</dbReference>
<dbReference type="SUPFAM" id="SSF51735">
    <property type="entry name" value="NAD(P)-binding Rossmann-fold domains"/>
    <property type="match status" value="2"/>
</dbReference>
<reference evidence="12" key="1">
    <citation type="journal article" date="2020" name="Stud. Mycol.">
        <title>101 Dothideomycetes genomes: a test case for predicting lifestyles and emergence of pathogens.</title>
        <authorList>
            <person name="Haridas S."/>
            <person name="Albert R."/>
            <person name="Binder M."/>
            <person name="Bloem J."/>
            <person name="Labutti K."/>
            <person name="Salamov A."/>
            <person name="Andreopoulos B."/>
            <person name="Baker S."/>
            <person name="Barry K."/>
            <person name="Bills G."/>
            <person name="Bluhm B."/>
            <person name="Cannon C."/>
            <person name="Castanera R."/>
            <person name="Culley D."/>
            <person name="Daum C."/>
            <person name="Ezra D."/>
            <person name="Gonzalez J."/>
            <person name="Henrissat B."/>
            <person name="Kuo A."/>
            <person name="Liang C."/>
            <person name="Lipzen A."/>
            <person name="Lutzoni F."/>
            <person name="Magnuson J."/>
            <person name="Mondo S."/>
            <person name="Nolan M."/>
            <person name="Ohm R."/>
            <person name="Pangilinan J."/>
            <person name="Park H.-J."/>
            <person name="Ramirez L."/>
            <person name="Alfaro M."/>
            <person name="Sun H."/>
            <person name="Tritt A."/>
            <person name="Yoshinaga Y."/>
            <person name="Zwiers L.-H."/>
            <person name="Turgeon B."/>
            <person name="Goodwin S."/>
            <person name="Spatafora J."/>
            <person name="Crous P."/>
            <person name="Grigoriev I."/>
        </authorList>
    </citation>
    <scope>NUCLEOTIDE SEQUENCE</scope>
    <source>
        <strain evidence="12">CBS 122367</strain>
    </source>
</reference>
<feature type="domain" description="PKS/mFAS DH" evidence="11">
    <location>
        <begin position="913"/>
        <end position="1228"/>
    </location>
</feature>
<evidence type="ECO:0000313" key="12">
    <source>
        <dbReference type="EMBL" id="KAF2685182.1"/>
    </source>
</evidence>
<dbReference type="EMBL" id="MU005579">
    <property type="protein sequence ID" value="KAF2685182.1"/>
    <property type="molecule type" value="Genomic_DNA"/>
</dbReference>
<dbReference type="GO" id="GO:0044550">
    <property type="term" value="P:secondary metabolite biosynthetic process"/>
    <property type="evidence" value="ECO:0007669"/>
    <property type="project" value="TreeGrafter"/>
</dbReference>
<feature type="active site" description="Proton donor; for dehydratase activity" evidence="8">
    <location>
        <position position="1137"/>
    </location>
</feature>
<proteinExistence type="predicted"/>
<sequence length="2381" mass="256851">MACRLPGGISSPSDLWDFLYNKKTAQGTVPKDRFNIDGFYHKDNSRAGAMNVDGGYFLQTDVRQFDNSFFGINNLEASYMDPQQRKLLEVVYECFEDAGVTMEEVSGSNTAVYVGNFTVDYQSMQSRDPDYLHRLAATGGGTAIMSNRISHVFNLQGPSLTLDTACSSTIYALHHAVNAIQAGDCDGAIVAGANLITSPEQHLGTAKGGFLSPTSACHTFDTSADGYARAEGVNAIYIRRLSSAMKHENKIHAVIRGTAINANGKTPGITLPSASMQETVVRKAYQNAGLDFADTDYIECHGTGTAVGDPIEVEGLAGCFTARAGEPLRIGSVKTNLGHSEAASGLTSIIKVALAFEHGIIPPTYGVKNLNPKLKLEDRNMKVLNMPEAWPRTLQRASINSFGYGGANGHVILESIKSYLGDSKEPANSTPVSNGTAPKMDDHVFILPFSAASPSALDARRRQVSDLVEHSDHAGLSRLASIMGKKEAKLRLRDSVLATTSPKPSLLQASDGGADKATPGAQKLPFAFVFTGQGAQYAGMGKELLDQNAAFLASIRELDQVLQALPSEHAPSWTLEQTIRDPPASSKVNDVTRSQPLCTAVQIALVDLLRSWGVAPSFVIGHSSGEIAASYSAGLLTASQAILAAYFRGFAVGQMESRGAMMAAGVTPAAANALIQELGLTEVRIACVNAPESVTLSGSVQDIESLHAKLQEERSFARKLETGGRAYHSHMMVEVGDLYEQLVAPYFQKTGLATELLQAVMYSSVGNTAEDLGAVDSLTDMAAYLRKNLEQPVQFSAALHNMLSSNKVHLIELGPHSALKGPCQQIRKNKDTTPYAPTLVRKEDADVCLKRLAGTLFAYGHSLDWQAVNNSAPNLGAPAGATLPPYPWDYSKPLVWHEPRASVDIRNRKYLRHELLGTQTAAGNGIDWAWRNIMRLSEMPWLDDHKLEAKVVLPGSAYIAIAIEALSQVRHLRDRLAKGEAMTFEGENINISSPYLPRDDNDVDAEHTELHTTLSQRKISTANSSAHWYEFSVSSWASGTTTLHCTGSIRVIESVSSQTTAGSVLNSGEGYEAWGMRIWYDKSREEGLNFGPHFQSLTSLHTDASRISADAIATTQLEPPSAKTAGTTYAIHPITLDACFQAAIMGGTAGNINTLQAFVPVFVPNCQIHLPQGGFAKIGPEDSKIHTRMENTGFSTRRVHCTLRQPDGKVAVDMQDIRLQLYAGKAPAVPPSSIYLQRHPCLRIHWRPDILRLCPGSASAIREYIDAFAARQSADMKDRASHLVFGALLELAGHKIPRMRVLELGHGCGCIANECLPMLGSDTAFPAVRSWDNGALGSDGKLIVEESKHSEFDVLLIPLHDTSQKIWGQATAQPTSILSAQGIVITRKTREAISSLEAAGFVTLELPSETLLGIRSPGAATALQGKEALIVVPKEASSTINALARTLEAHLTQSSGVTRSSTVSLEELDSARLTEEVVCVSLLEMEREFLATMSSDDMNRLRKITDTVAGLVWLTGANMLDAPNPDLTLSSGLSRALMLEQPSLRFTVLDVGADLANESSDITTTCENVSRALTAHYATDDAEFVQRGGLLHVSRFAPDFALNSSFRHRLHSQGETMQTTTLTEVAPARLSIGQVGMTDTMHFQQISSPKTTPPPGFVDVDLRAISLNAKDIYAMNGRVETRSATTALDFSGIVSAVGADVTHVQVGDRVAGLAPNHFSTTERVAAAAVHKLLPTEELTVVPTLLTVYSTALFALCDRANLRKGETVLIHAGAGAFGLAAIAMAQDIGATIYTTVGSQSKRDYLVKEMGVPAENIFNSRDSSFVDGIKAATGGRGVNVIVNSLVGDLMHATWSCIAPFGRFVEIGKRELIDAGKLDMAAFLKSCTFTAFDLSEFFYAEDAAYREIFFGLISRVMKLYRAGKIKPPPIATFDIADMAQAYRYFNNKDRVGKVVVSMEKQQSRVPFAPARYTTVFDAEKTYLLVGCLGGLGRSLSRWMMARGARKFVFMGRSGCDKPSAQQLVSRLESAGATVTVVRGDVVNAADVNNAVAACTAGGSRIGGVVQAAMGLQEALFTVMSNDAWHTGIQPKWRGTWNLHHALEGHDAHLDFFLMTSSLSGSCGTATESNYCAANGFLDAFAHWRRAQGKPAISLGLGMISEVGYLHENPEIEAMLLRKGIQPLNEDEFLQVIDYGLAGAGGEADFAQRTPKALAYESAHILTGLEPHAIRNLMQQGFDVDNGIMHEARTSLLAASLLAEMDAKTANTRADAGQLAQAAEWAKDVPAAALAIFASEVSAPTMHEAIVRLAKKRFSNLILMPIEHVDERAPLPTFGVDSMLAAEFRTWFWNTFKVDVPFLDIVSPQKSLYNLAEAIEEKMVASWAA</sequence>
<evidence type="ECO:0000256" key="1">
    <source>
        <dbReference type="ARBA" id="ARBA00022450"/>
    </source>
</evidence>
<evidence type="ECO:0000259" key="9">
    <source>
        <dbReference type="PROSITE" id="PS50075"/>
    </source>
</evidence>
<keyword evidence="6" id="KW-0511">Multifunctional enzyme</keyword>
<dbReference type="InterPro" id="IPR020807">
    <property type="entry name" value="PKS_DH"/>
</dbReference>
<keyword evidence="7" id="KW-0012">Acyltransferase</keyword>
<dbReference type="GO" id="GO:0004315">
    <property type="term" value="F:3-oxoacyl-[acyl-carrier-protein] synthase activity"/>
    <property type="evidence" value="ECO:0007669"/>
    <property type="project" value="InterPro"/>
</dbReference>
<dbReference type="SMART" id="SM00822">
    <property type="entry name" value="PKS_KR"/>
    <property type="match status" value="1"/>
</dbReference>
<dbReference type="PROSITE" id="PS52019">
    <property type="entry name" value="PKS_MFAS_DH"/>
    <property type="match status" value="1"/>
</dbReference>
<dbReference type="InterPro" id="IPR013154">
    <property type="entry name" value="ADH-like_N"/>
</dbReference>
<dbReference type="SMART" id="SM00825">
    <property type="entry name" value="PKS_KS"/>
    <property type="match status" value="1"/>
</dbReference>
<dbReference type="InterPro" id="IPR016035">
    <property type="entry name" value="Acyl_Trfase/lysoPLipase"/>
</dbReference>
<dbReference type="PANTHER" id="PTHR43775">
    <property type="entry name" value="FATTY ACID SYNTHASE"/>
    <property type="match status" value="1"/>
</dbReference>
<dbReference type="Gene3D" id="3.10.129.110">
    <property type="entry name" value="Polyketide synthase dehydratase"/>
    <property type="match status" value="1"/>
</dbReference>
<dbReference type="Pfam" id="PF16197">
    <property type="entry name" value="KAsynt_C_assoc"/>
    <property type="match status" value="1"/>
</dbReference>
<dbReference type="SUPFAM" id="SSF50129">
    <property type="entry name" value="GroES-like"/>
    <property type="match status" value="1"/>
</dbReference>
<dbReference type="PROSITE" id="PS52004">
    <property type="entry name" value="KS3_2"/>
    <property type="match status" value="1"/>
</dbReference>
<dbReference type="InterPro" id="IPR014031">
    <property type="entry name" value="Ketoacyl_synth_C"/>
</dbReference>
<dbReference type="GO" id="GO:0016491">
    <property type="term" value="F:oxidoreductase activity"/>
    <property type="evidence" value="ECO:0007669"/>
    <property type="project" value="UniProtKB-KW"/>
</dbReference>
<evidence type="ECO:0000256" key="4">
    <source>
        <dbReference type="ARBA" id="ARBA00022857"/>
    </source>
</evidence>
<evidence type="ECO:0000256" key="6">
    <source>
        <dbReference type="ARBA" id="ARBA00023268"/>
    </source>
</evidence>
<keyword evidence="2" id="KW-0597">Phosphoprotein</keyword>
<keyword evidence="3" id="KW-0808">Transferase</keyword>
<dbReference type="Pfam" id="PF21089">
    <property type="entry name" value="PKS_DH_N"/>
    <property type="match status" value="1"/>
</dbReference>
<dbReference type="InterPro" id="IPR042104">
    <property type="entry name" value="PKS_dehydratase_sf"/>
</dbReference>
<dbReference type="OrthoDB" id="329835at2759"/>
<evidence type="ECO:0000256" key="7">
    <source>
        <dbReference type="ARBA" id="ARBA00023315"/>
    </source>
</evidence>
<dbReference type="Pfam" id="PF08659">
    <property type="entry name" value="KR"/>
    <property type="match status" value="1"/>
</dbReference>
<dbReference type="SUPFAM" id="SSF55048">
    <property type="entry name" value="Probable ACP-binding domain of malonyl-CoA ACP transacylase"/>
    <property type="match status" value="1"/>
</dbReference>
<dbReference type="InterPro" id="IPR049900">
    <property type="entry name" value="PKS_mFAS_DH"/>
</dbReference>
<dbReference type="GO" id="GO:1901336">
    <property type="term" value="P:lactone biosynthetic process"/>
    <property type="evidence" value="ECO:0007669"/>
    <property type="project" value="UniProtKB-ARBA"/>
</dbReference>
<dbReference type="PROSITE" id="PS50075">
    <property type="entry name" value="CARRIER"/>
    <property type="match status" value="1"/>
</dbReference>
<dbReference type="PANTHER" id="PTHR43775:SF50">
    <property type="entry name" value="HIGHLY REDUCING POLYKETIDE SYNTHASE SRDA"/>
    <property type="match status" value="1"/>
</dbReference>
<dbReference type="InterPro" id="IPR016039">
    <property type="entry name" value="Thiolase-like"/>
</dbReference>
<dbReference type="InterPro" id="IPR050091">
    <property type="entry name" value="PKS_NRPS_Biosynth_Enz"/>
</dbReference>
<dbReference type="Pfam" id="PF00698">
    <property type="entry name" value="Acyl_transf_1"/>
    <property type="match status" value="1"/>
</dbReference>
<evidence type="ECO:0000259" key="11">
    <source>
        <dbReference type="PROSITE" id="PS52019"/>
    </source>
</evidence>
<feature type="domain" description="Carrier" evidence="9">
    <location>
        <begin position="2297"/>
        <end position="2375"/>
    </location>
</feature>
<dbReference type="SUPFAM" id="SSF47336">
    <property type="entry name" value="ACP-like"/>
    <property type="match status" value="1"/>
</dbReference>
<dbReference type="InterPro" id="IPR014043">
    <property type="entry name" value="Acyl_transferase_dom"/>
</dbReference>
<dbReference type="InterPro" id="IPR001227">
    <property type="entry name" value="Ac_transferase_dom_sf"/>
</dbReference>
<dbReference type="PROSITE" id="PS00606">
    <property type="entry name" value="KS3_1"/>
    <property type="match status" value="1"/>
</dbReference>
<dbReference type="InterPro" id="IPR018201">
    <property type="entry name" value="Ketoacyl_synth_AS"/>
</dbReference>
<dbReference type="GO" id="GO:0006633">
    <property type="term" value="P:fatty acid biosynthetic process"/>
    <property type="evidence" value="ECO:0007669"/>
    <property type="project" value="InterPro"/>
</dbReference>
<organism evidence="12 13">
    <name type="scientific">Lentithecium fluviatile CBS 122367</name>
    <dbReference type="NCBI Taxonomy" id="1168545"/>
    <lineage>
        <taxon>Eukaryota</taxon>
        <taxon>Fungi</taxon>
        <taxon>Dikarya</taxon>
        <taxon>Ascomycota</taxon>
        <taxon>Pezizomycotina</taxon>
        <taxon>Dothideomycetes</taxon>
        <taxon>Pleosporomycetidae</taxon>
        <taxon>Pleosporales</taxon>
        <taxon>Massarineae</taxon>
        <taxon>Lentitheciaceae</taxon>
        <taxon>Lentithecium</taxon>
    </lineage>
</organism>
<dbReference type="SUPFAM" id="SSF52151">
    <property type="entry name" value="FabD/lysophospholipase-like"/>
    <property type="match status" value="1"/>
</dbReference>
<dbReference type="InterPro" id="IPR016036">
    <property type="entry name" value="Malonyl_transacylase_ACP-bd"/>
</dbReference>
<dbReference type="InterPro" id="IPR056501">
    <property type="entry name" value="NAD-bd_HRPKS_sdrA"/>
</dbReference>
<evidence type="ECO:0000256" key="8">
    <source>
        <dbReference type="PROSITE-ProRule" id="PRU01363"/>
    </source>
</evidence>
<dbReference type="InterPro" id="IPR014030">
    <property type="entry name" value="Ketoacyl_synth_N"/>
</dbReference>
<dbReference type="InterPro" id="IPR057326">
    <property type="entry name" value="KR_dom"/>
</dbReference>
<dbReference type="CDD" id="cd05195">
    <property type="entry name" value="enoyl_red"/>
    <property type="match status" value="1"/>
</dbReference>
<evidence type="ECO:0000256" key="2">
    <source>
        <dbReference type="ARBA" id="ARBA00022553"/>
    </source>
</evidence>
<keyword evidence="4" id="KW-0521">NADP</keyword>
<dbReference type="InterPro" id="IPR036291">
    <property type="entry name" value="NAD(P)-bd_dom_sf"/>
</dbReference>
<accession>A0A6G1J3U0</accession>
<dbReference type="InterPro" id="IPR020843">
    <property type="entry name" value="ER"/>
</dbReference>
<dbReference type="SMART" id="SM00826">
    <property type="entry name" value="PKS_DH"/>
    <property type="match status" value="1"/>
</dbReference>
<dbReference type="InterPro" id="IPR011032">
    <property type="entry name" value="GroES-like_sf"/>
</dbReference>
<dbReference type="Gene3D" id="3.90.180.10">
    <property type="entry name" value="Medium-chain alcohol dehydrogenases, catalytic domain"/>
    <property type="match status" value="1"/>
</dbReference>
<dbReference type="GO" id="GO:0004312">
    <property type="term" value="F:fatty acid synthase activity"/>
    <property type="evidence" value="ECO:0007669"/>
    <property type="project" value="TreeGrafter"/>
</dbReference>
<gene>
    <name evidence="12" type="ORF">K458DRAFT_337142</name>
</gene>
<dbReference type="SUPFAM" id="SSF53901">
    <property type="entry name" value="Thiolase-like"/>
    <property type="match status" value="1"/>
</dbReference>
<dbReference type="Pfam" id="PF13602">
    <property type="entry name" value="ADH_zinc_N_2"/>
    <property type="match status" value="1"/>
</dbReference>
<dbReference type="Proteomes" id="UP000799291">
    <property type="component" value="Unassembled WGS sequence"/>
</dbReference>
<feature type="domain" description="Ketosynthase family 3 (KS3)" evidence="10">
    <location>
        <begin position="1"/>
        <end position="415"/>
    </location>
</feature>
<feature type="active site" description="Proton acceptor; for dehydratase activity" evidence="8">
    <location>
        <position position="945"/>
    </location>
</feature>
<dbReference type="Pfam" id="PF00109">
    <property type="entry name" value="ketoacyl-synt"/>
    <property type="match status" value="1"/>
</dbReference>
<dbReference type="InterPro" id="IPR032821">
    <property type="entry name" value="PKS_assoc"/>
</dbReference>
<dbReference type="Gene3D" id="3.40.50.720">
    <property type="entry name" value="NAD(P)-binding Rossmann-like Domain"/>
    <property type="match status" value="3"/>
</dbReference>
<keyword evidence="13" id="KW-1185">Reference proteome</keyword>
<dbReference type="InterPro" id="IPR049551">
    <property type="entry name" value="PKS_DH_C"/>
</dbReference>
<dbReference type="InterPro" id="IPR013968">
    <property type="entry name" value="PKS_KR"/>
</dbReference>
<dbReference type="Gene3D" id="3.40.47.10">
    <property type="match status" value="1"/>
</dbReference>
<feature type="region of interest" description="N-terminal hotdog fold" evidence="8">
    <location>
        <begin position="913"/>
        <end position="1056"/>
    </location>
</feature>
<dbReference type="SMART" id="SM00827">
    <property type="entry name" value="PKS_AT"/>
    <property type="match status" value="1"/>
</dbReference>
<protein>
    <submittedName>
        <fullName evidence="12">Putative polyketide synthase</fullName>
    </submittedName>
</protein>
<dbReference type="InterPro" id="IPR020841">
    <property type="entry name" value="PKS_Beta-ketoAc_synthase_dom"/>
</dbReference>
<dbReference type="Pfam" id="PF23114">
    <property type="entry name" value="NAD-bd_HRPKS_sdrA"/>
    <property type="match status" value="1"/>
</dbReference>
<evidence type="ECO:0000256" key="5">
    <source>
        <dbReference type="ARBA" id="ARBA00023002"/>
    </source>
</evidence>
<feature type="region of interest" description="C-terminal hotdog fold" evidence="8">
    <location>
        <begin position="1070"/>
        <end position="1228"/>
    </location>
</feature>
<evidence type="ECO:0000313" key="13">
    <source>
        <dbReference type="Proteomes" id="UP000799291"/>
    </source>
</evidence>
<dbReference type="Pfam" id="PF08240">
    <property type="entry name" value="ADH_N"/>
    <property type="match status" value="1"/>
</dbReference>
<dbReference type="InterPro" id="IPR049552">
    <property type="entry name" value="PKS_DH_N"/>
</dbReference>
<dbReference type="Pfam" id="PF14765">
    <property type="entry name" value="PS-DH"/>
    <property type="match status" value="1"/>
</dbReference>
<keyword evidence="1" id="KW-0596">Phosphopantetheine</keyword>